<keyword evidence="3 5" id="KW-0460">Magnesium</keyword>
<dbReference type="SUPFAM" id="SSF51621">
    <property type="entry name" value="Phosphoenolpyruvate/pyruvate domain"/>
    <property type="match status" value="1"/>
</dbReference>
<evidence type="ECO:0000256" key="2">
    <source>
        <dbReference type="ARBA" id="ARBA00022723"/>
    </source>
</evidence>
<accession>A0A6N2UDI8</accession>
<protein>
    <submittedName>
        <fullName evidence="7">Citrate lyase subunit beta</fullName>
        <ecNumber evidence="7">4.1.3.6</ecNumber>
    </submittedName>
</protein>
<reference evidence="7" key="1">
    <citation type="submission" date="2019-11" db="EMBL/GenBank/DDBJ databases">
        <authorList>
            <person name="Feng L."/>
        </authorList>
    </citation>
    <scope>NUCLEOTIDE SEQUENCE</scope>
    <source>
        <strain evidence="7">BhanseniiLFYP23</strain>
    </source>
</reference>
<comment type="cofactor">
    <cofactor evidence="1">
        <name>Mg(2+)</name>
        <dbReference type="ChEBI" id="CHEBI:18420"/>
    </cofactor>
</comment>
<dbReference type="GO" id="GO:0006107">
    <property type="term" value="P:oxaloacetate metabolic process"/>
    <property type="evidence" value="ECO:0007669"/>
    <property type="project" value="TreeGrafter"/>
</dbReference>
<evidence type="ECO:0000256" key="3">
    <source>
        <dbReference type="ARBA" id="ARBA00022842"/>
    </source>
</evidence>
<feature type="binding site" evidence="5">
    <location>
        <position position="154"/>
    </location>
    <ligand>
        <name>Mg(2+)</name>
        <dbReference type="ChEBI" id="CHEBI:18420"/>
    </ligand>
</feature>
<dbReference type="PIRSF" id="PIRSF015582">
    <property type="entry name" value="Cit_lyase_B"/>
    <property type="match status" value="1"/>
</dbReference>
<feature type="binding site" evidence="4">
    <location>
        <position position="127"/>
    </location>
    <ligand>
        <name>substrate</name>
    </ligand>
</feature>
<evidence type="ECO:0000256" key="1">
    <source>
        <dbReference type="ARBA" id="ARBA00001946"/>
    </source>
</evidence>
<feature type="binding site" evidence="4">
    <location>
        <position position="64"/>
    </location>
    <ligand>
        <name>substrate</name>
    </ligand>
</feature>
<dbReference type="Gene3D" id="3.20.20.60">
    <property type="entry name" value="Phosphoenolpyruvate-binding domains"/>
    <property type="match status" value="1"/>
</dbReference>
<keyword evidence="2 5" id="KW-0479">Metal-binding</keyword>
<organism evidence="7">
    <name type="scientific">Blautia hansenii</name>
    <name type="common">Ruminococcus hansenii</name>
    <dbReference type="NCBI Taxonomy" id="1322"/>
    <lineage>
        <taxon>Bacteria</taxon>
        <taxon>Bacillati</taxon>
        <taxon>Bacillota</taxon>
        <taxon>Clostridia</taxon>
        <taxon>Lachnospirales</taxon>
        <taxon>Lachnospiraceae</taxon>
        <taxon>Blautia</taxon>
    </lineage>
</organism>
<evidence type="ECO:0000256" key="4">
    <source>
        <dbReference type="PIRSR" id="PIRSR015582-1"/>
    </source>
</evidence>
<dbReference type="InterPro" id="IPR005000">
    <property type="entry name" value="Aldolase/citrate-lyase_domain"/>
</dbReference>
<dbReference type="PANTHER" id="PTHR32308:SF0">
    <property type="entry name" value="HPCH_HPAI ALDOLASE_CITRATE LYASE DOMAIN-CONTAINING PROTEIN"/>
    <property type="match status" value="1"/>
</dbReference>
<evidence type="ECO:0000313" key="7">
    <source>
        <dbReference type="EMBL" id="VYT16514.1"/>
    </source>
</evidence>
<dbReference type="InterPro" id="IPR015813">
    <property type="entry name" value="Pyrv/PenolPyrv_kinase-like_dom"/>
</dbReference>
<dbReference type="PANTHER" id="PTHR32308">
    <property type="entry name" value="LYASE BETA SUBUNIT, PUTATIVE (AFU_ORTHOLOGUE AFUA_4G13030)-RELATED"/>
    <property type="match status" value="1"/>
</dbReference>
<keyword evidence="7" id="KW-0456">Lyase</keyword>
<sequence>MRRTMLFLPGNTPNMLINGDTLGADTIIFDLEDAVSPDEKDAARILVRNALKYQSFSDCEVVVRINPTDTEFWKEDLKAIIPLKPDVIMPTKVSGREMICQVADFMTQVEKENGMEVGTVKILPLIETALGVEKSFEIAGADKRVIGLFLGGEDFTADMHCKRTKEGKEIFYARTRLVCAARACGIEAYDTPFTDVEDMEGLEKDTEFAKSLGFAGKAVISPRHVDIVNAVFSPTESEIEYAHDVMDAIEDGKRQGKGVISLRGKMIDAPIVKRAQQVLEMEKAIYGGACR</sequence>
<feature type="domain" description="HpcH/HpaI aldolase/citrate lyase" evidence="6">
    <location>
        <begin position="3"/>
        <end position="222"/>
    </location>
</feature>
<dbReference type="InterPro" id="IPR040442">
    <property type="entry name" value="Pyrv_kinase-like_dom_sf"/>
</dbReference>
<name>A0A6N2UDI8_BLAHA</name>
<dbReference type="GO" id="GO:0000287">
    <property type="term" value="F:magnesium ion binding"/>
    <property type="evidence" value="ECO:0007669"/>
    <property type="project" value="TreeGrafter"/>
</dbReference>
<evidence type="ECO:0000256" key="5">
    <source>
        <dbReference type="PIRSR" id="PIRSR015582-2"/>
    </source>
</evidence>
<proteinExistence type="predicted"/>
<dbReference type="Pfam" id="PF03328">
    <property type="entry name" value="HpcH_HpaI"/>
    <property type="match status" value="1"/>
</dbReference>
<dbReference type="EC" id="4.1.3.6" evidence="7"/>
<gene>
    <name evidence="7" type="primary">citE</name>
    <name evidence="7" type="ORF">BHLFYP23_00412</name>
</gene>
<dbReference type="RefSeq" id="WP_156342467.1">
    <property type="nucleotide sequence ID" value="NZ_CACRSY010000014.1"/>
</dbReference>
<dbReference type="EMBL" id="CACRSY010000014">
    <property type="protein sequence ID" value="VYT16514.1"/>
    <property type="molecule type" value="Genomic_DNA"/>
</dbReference>
<dbReference type="InterPro" id="IPR011206">
    <property type="entry name" value="Citrate_lyase_beta/mcl1/mcl2"/>
</dbReference>
<dbReference type="GO" id="GO:0008815">
    <property type="term" value="F:citrate (pro-3S)-lyase activity"/>
    <property type="evidence" value="ECO:0007669"/>
    <property type="project" value="UniProtKB-EC"/>
</dbReference>
<dbReference type="AlphaFoldDB" id="A0A6N2UDI8"/>
<feature type="binding site" evidence="5">
    <location>
        <position position="127"/>
    </location>
    <ligand>
        <name>Mg(2+)</name>
        <dbReference type="ChEBI" id="CHEBI:18420"/>
    </ligand>
</feature>
<evidence type="ECO:0000259" key="6">
    <source>
        <dbReference type="Pfam" id="PF03328"/>
    </source>
</evidence>